<dbReference type="KEGG" id="ahal:FTX54_016380"/>
<proteinExistence type="predicted"/>
<protein>
    <submittedName>
        <fullName evidence="1">Protein kinase family protein</fullName>
    </submittedName>
</protein>
<dbReference type="GO" id="GO:0016301">
    <property type="term" value="F:kinase activity"/>
    <property type="evidence" value="ECO:0007669"/>
    <property type="project" value="UniProtKB-KW"/>
</dbReference>
<organism evidence="1 2">
    <name type="scientific">Alkalicoccus halolimnae</name>
    <dbReference type="NCBI Taxonomy" id="1667239"/>
    <lineage>
        <taxon>Bacteria</taxon>
        <taxon>Bacillati</taxon>
        <taxon>Bacillota</taxon>
        <taxon>Bacilli</taxon>
        <taxon>Bacillales</taxon>
        <taxon>Bacillaceae</taxon>
        <taxon>Alkalicoccus</taxon>
    </lineage>
</organism>
<dbReference type="Proteomes" id="UP000321816">
    <property type="component" value="Chromosome"/>
</dbReference>
<reference evidence="1 2" key="1">
    <citation type="submission" date="2024-01" db="EMBL/GenBank/DDBJ databases">
        <title>Complete Genome Sequence of Alkalicoccus halolimnae BZ-SZ-XJ29T, a Moderately Halophilic Bacterium Isolated from a Salt Lake.</title>
        <authorList>
            <person name="Zhao B."/>
        </authorList>
    </citation>
    <scope>NUCLEOTIDE SEQUENCE [LARGE SCALE GENOMIC DNA]</scope>
    <source>
        <strain evidence="1 2">BZ-SZ-XJ29</strain>
    </source>
</reference>
<dbReference type="InterPro" id="IPR011009">
    <property type="entry name" value="Kinase-like_dom_sf"/>
</dbReference>
<sequence>MKNMEEFYKKLAESVTYTKKGNKYRAGGFDSRLSLIGEGRSACAFRIEDSLKVLKVYYPEFYEVAEVETSIYRKLSDVHSFPVFYSSGKNYIVIDYIEGSTFFQCLTHGIFIAESVIHEVDKALQEVVARELRPSDIHLHNLIMTPEGTVKIIDVARFNEEKDCTQWNDLRAAYFKLYVHRLFPKRVPAVVLNSVRLLYKKNLLKI</sequence>
<evidence type="ECO:0000313" key="2">
    <source>
        <dbReference type="Proteomes" id="UP000321816"/>
    </source>
</evidence>
<evidence type="ECO:0000313" key="1">
    <source>
        <dbReference type="EMBL" id="WWD79947.1"/>
    </source>
</evidence>
<dbReference type="EMBL" id="CP144914">
    <property type="protein sequence ID" value="WWD79947.1"/>
    <property type="molecule type" value="Genomic_DNA"/>
</dbReference>
<dbReference type="SUPFAM" id="SSF56112">
    <property type="entry name" value="Protein kinase-like (PK-like)"/>
    <property type="match status" value="1"/>
</dbReference>
<dbReference type="AlphaFoldDB" id="A0A5C7FL33"/>
<dbReference type="RefSeq" id="WP_187254449.1">
    <property type="nucleotide sequence ID" value="NZ_CP144914.1"/>
</dbReference>
<gene>
    <name evidence="1" type="ORF">FTX54_016380</name>
</gene>
<keyword evidence="1" id="KW-0808">Transferase</keyword>
<keyword evidence="1" id="KW-0418">Kinase</keyword>
<keyword evidence="2" id="KW-1185">Reference proteome</keyword>
<accession>A0A5C7FL33</accession>
<name>A0A5C7FL33_9BACI</name>